<dbReference type="Pfam" id="PF02107">
    <property type="entry name" value="FlgH"/>
    <property type="match status" value="1"/>
</dbReference>
<keyword evidence="8" id="KW-0998">Cell outer membrane</keyword>
<dbReference type="PRINTS" id="PR01008">
    <property type="entry name" value="FLGLRINGFLGH"/>
</dbReference>
<feature type="chain" id="PRO_5047346898" evidence="9">
    <location>
        <begin position="22"/>
        <end position="190"/>
    </location>
</feature>
<dbReference type="PANTHER" id="PTHR34933:SF1">
    <property type="entry name" value="FLAGELLAR L-RING PROTEIN"/>
    <property type="match status" value="1"/>
</dbReference>
<keyword evidence="10" id="KW-0966">Cell projection</keyword>
<protein>
    <submittedName>
        <fullName evidence="10">Flagellar basal body L-ring protein FlgH</fullName>
    </submittedName>
</protein>
<keyword evidence="11" id="KW-1185">Reference proteome</keyword>
<comment type="caution">
    <text evidence="10">The sequence shown here is derived from an EMBL/GenBank/DDBJ whole genome shotgun (WGS) entry which is preliminary data.</text>
</comment>
<gene>
    <name evidence="10" type="ORF">F1609_20745</name>
</gene>
<name>A0ABX0MC88_9BURK</name>
<keyword evidence="10" id="KW-0282">Flagellum</keyword>
<evidence type="ECO:0000256" key="3">
    <source>
        <dbReference type="ARBA" id="ARBA00004442"/>
    </source>
</evidence>
<dbReference type="InterPro" id="IPR000527">
    <property type="entry name" value="Flag_Lring"/>
</dbReference>
<evidence type="ECO:0000313" key="10">
    <source>
        <dbReference type="EMBL" id="NHZ42580.1"/>
    </source>
</evidence>
<evidence type="ECO:0000256" key="6">
    <source>
        <dbReference type="ARBA" id="ARBA00023136"/>
    </source>
</evidence>
<evidence type="ECO:0000256" key="2">
    <source>
        <dbReference type="ARBA" id="ARBA00004117"/>
    </source>
</evidence>
<accession>A0ABX0MC88</accession>
<comment type="similarity">
    <text evidence="4">Belongs to the FlgH family.</text>
</comment>
<proteinExistence type="inferred from homology"/>
<dbReference type="RefSeq" id="WP_167078574.1">
    <property type="nucleotide sequence ID" value="NZ_VVIW01000013.1"/>
</dbReference>
<comment type="function">
    <text evidence="1">Assembles around the rod to form the L-ring and probably protects the motor/basal body from shearing forces during rotation.</text>
</comment>
<reference evidence="10 11" key="1">
    <citation type="submission" date="2019-09" db="EMBL/GenBank/DDBJ databases">
        <title>Taxonomy of Antarctic Massilia spp.: description of Massilia rubra sp. nov., Massilia aquatica sp. nov., Massilia mucilaginosa sp. nov., Massilia frigida sp. nov. isolated from streams, lakes and regoliths.</title>
        <authorList>
            <person name="Holochova P."/>
            <person name="Sedlacek I."/>
            <person name="Kralova S."/>
            <person name="Maslanova I."/>
            <person name="Busse H.-J."/>
            <person name="Stankova E."/>
            <person name="Vrbovska V."/>
            <person name="Kovarovic V."/>
            <person name="Bartak M."/>
            <person name="Svec P."/>
            <person name="Pantucek R."/>
        </authorList>
    </citation>
    <scope>NUCLEOTIDE SEQUENCE [LARGE SCALE GENOMIC DNA]</scope>
    <source>
        <strain evidence="10 11">CCM 8693</strain>
    </source>
</reference>
<dbReference type="PANTHER" id="PTHR34933">
    <property type="entry name" value="FLAGELLAR L-RING PROTEIN"/>
    <property type="match status" value="1"/>
</dbReference>
<dbReference type="EMBL" id="VVIW01000013">
    <property type="protein sequence ID" value="NHZ42580.1"/>
    <property type="molecule type" value="Genomic_DNA"/>
</dbReference>
<evidence type="ECO:0000256" key="8">
    <source>
        <dbReference type="ARBA" id="ARBA00023237"/>
    </source>
</evidence>
<evidence type="ECO:0000256" key="4">
    <source>
        <dbReference type="ARBA" id="ARBA00006929"/>
    </source>
</evidence>
<evidence type="ECO:0000256" key="9">
    <source>
        <dbReference type="SAM" id="SignalP"/>
    </source>
</evidence>
<evidence type="ECO:0000256" key="1">
    <source>
        <dbReference type="ARBA" id="ARBA00002591"/>
    </source>
</evidence>
<keyword evidence="6" id="KW-0472">Membrane</keyword>
<evidence type="ECO:0000256" key="7">
    <source>
        <dbReference type="ARBA" id="ARBA00023143"/>
    </source>
</evidence>
<feature type="signal peptide" evidence="9">
    <location>
        <begin position="1"/>
        <end position="21"/>
    </location>
</feature>
<evidence type="ECO:0000256" key="5">
    <source>
        <dbReference type="ARBA" id="ARBA00022729"/>
    </source>
</evidence>
<organism evidence="10 11">
    <name type="scientific">Massilia aquatica</name>
    <dbReference type="NCBI Taxonomy" id="2609000"/>
    <lineage>
        <taxon>Bacteria</taxon>
        <taxon>Pseudomonadati</taxon>
        <taxon>Pseudomonadota</taxon>
        <taxon>Betaproteobacteria</taxon>
        <taxon>Burkholderiales</taxon>
        <taxon>Oxalobacteraceae</taxon>
        <taxon>Telluria group</taxon>
        <taxon>Massilia</taxon>
    </lineage>
</organism>
<comment type="subcellular location">
    <subcellularLocation>
        <location evidence="2">Bacterial flagellum basal body</location>
    </subcellularLocation>
    <subcellularLocation>
        <location evidence="3">Cell outer membrane</location>
    </subcellularLocation>
</comment>
<dbReference type="Proteomes" id="UP000819052">
    <property type="component" value="Unassembled WGS sequence"/>
</dbReference>
<keyword evidence="7" id="KW-0975">Bacterial flagellum</keyword>
<sequence>MNIRILSLPLLLALCCGTTHADNLYNEKTYRPLASDKRAHLPGDVLTIMIYESSSALTSADTQLQRNNTVGVQAAADRHAHNLAVGANNTFDGGGTVQRAGKLLAQMSVTITGTAPNGDLLVAGEQMLEINSDKQVIKVEGRVRTLDISDANTVMSFRIADAKISYLGDGDLAARQRPGLWSRLFTWAGF</sequence>
<evidence type="ECO:0000313" key="11">
    <source>
        <dbReference type="Proteomes" id="UP000819052"/>
    </source>
</evidence>
<keyword evidence="10" id="KW-0969">Cilium</keyword>
<keyword evidence="5 9" id="KW-0732">Signal</keyword>